<keyword evidence="5" id="KW-0804">Transcription</keyword>
<feature type="domain" description="RNA polymerase Rpb1" evidence="6">
    <location>
        <begin position="24"/>
        <end position="107"/>
    </location>
</feature>
<dbReference type="SUPFAM" id="SSF64484">
    <property type="entry name" value="beta and beta-prime subunits of DNA dependent RNA-polymerase"/>
    <property type="match status" value="1"/>
</dbReference>
<evidence type="ECO:0000256" key="5">
    <source>
        <dbReference type="ARBA" id="ARBA00023163"/>
    </source>
</evidence>
<dbReference type="InterPro" id="IPR007081">
    <property type="entry name" value="RNA_pol_Rpb1_5"/>
</dbReference>
<feature type="non-terminal residue" evidence="7">
    <location>
        <position position="120"/>
    </location>
</feature>
<proteinExistence type="predicted"/>
<dbReference type="AlphaFoldDB" id="A0A699ZZ48"/>
<organism evidence="7 8">
    <name type="scientific">Haematococcus lacustris</name>
    <name type="common">Green alga</name>
    <name type="synonym">Haematococcus pluvialis</name>
    <dbReference type="NCBI Taxonomy" id="44745"/>
    <lineage>
        <taxon>Eukaryota</taxon>
        <taxon>Viridiplantae</taxon>
        <taxon>Chlorophyta</taxon>
        <taxon>core chlorophytes</taxon>
        <taxon>Chlorophyceae</taxon>
        <taxon>CS clade</taxon>
        <taxon>Chlamydomonadales</taxon>
        <taxon>Haematococcaceae</taxon>
        <taxon>Haematococcus</taxon>
    </lineage>
</organism>
<evidence type="ECO:0000256" key="2">
    <source>
        <dbReference type="ARBA" id="ARBA00022478"/>
    </source>
</evidence>
<reference evidence="7 8" key="1">
    <citation type="submission" date="2020-02" db="EMBL/GenBank/DDBJ databases">
        <title>Draft genome sequence of Haematococcus lacustris strain NIES-144.</title>
        <authorList>
            <person name="Morimoto D."/>
            <person name="Nakagawa S."/>
            <person name="Yoshida T."/>
            <person name="Sawayama S."/>
        </authorList>
    </citation>
    <scope>NUCLEOTIDE SEQUENCE [LARGE SCALE GENOMIC DNA]</scope>
    <source>
        <strain evidence="7 8">NIES-144</strain>
    </source>
</reference>
<evidence type="ECO:0000313" key="8">
    <source>
        <dbReference type="Proteomes" id="UP000485058"/>
    </source>
</evidence>
<keyword evidence="3" id="KW-0808">Transferase</keyword>
<dbReference type="GO" id="GO:0006351">
    <property type="term" value="P:DNA-templated transcription"/>
    <property type="evidence" value="ECO:0007669"/>
    <property type="project" value="InterPro"/>
</dbReference>
<dbReference type="GO" id="GO:0003677">
    <property type="term" value="F:DNA binding"/>
    <property type="evidence" value="ECO:0007669"/>
    <property type="project" value="InterPro"/>
</dbReference>
<dbReference type="EC" id="2.7.7.6" evidence="1"/>
<evidence type="ECO:0000256" key="1">
    <source>
        <dbReference type="ARBA" id="ARBA00012418"/>
    </source>
</evidence>
<dbReference type="GO" id="GO:0003899">
    <property type="term" value="F:DNA-directed RNA polymerase activity"/>
    <property type="evidence" value="ECO:0007669"/>
    <property type="project" value="UniProtKB-EC"/>
</dbReference>
<dbReference type="InterPro" id="IPR045867">
    <property type="entry name" value="DNA-dir_RpoC_beta_prime"/>
</dbReference>
<dbReference type="PANTHER" id="PTHR19376">
    <property type="entry name" value="DNA-DIRECTED RNA POLYMERASE"/>
    <property type="match status" value="1"/>
</dbReference>
<keyword evidence="2 7" id="KW-0240">DNA-directed RNA polymerase</keyword>
<accession>A0A699ZZ48</accession>
<sequence>EHKLSREGFDWLIGEVESRFNQAQANPGECVGTVAAQSLGEPTTQMTLNTFHFAGVSAKNVTLGVPRLTEIINLAKNIKTPSLSVYLDERHANDKEAAKDVQSALEYAALRNITSRVEIW</sequence>
<name>A0A699ZZ48_HAELA</name>
<evidence type="ECO:0000256" key="3">
    <source>
        <dbReference type="ARBA" id="ARBA00022679"/>
    </source>
</evidence>
<dbReference type="Proteomes" id="UP000485058">
    <property type="component" value="Unassembled WGS sequence"/>
</dbReference>
<dbReference type="Pfam" id="PF04998">
    <property type="entry name" value="RNA_pol_Rpb1_5"/>
    <property type="match status" value="1"/>
</dbReference>
<evidence type="ECO:0000256" key="4">
    <source>
        <dbReference type="ARBA" id="ARBA00022695"/>
    </source>
</evidence>
<keyword evidence="8" id="KW-1185">Reference proteome</keyword>
<keyword evidence="4" id="KW-0548">Nucleotidyltransferase</keyword>
<feature type="non-terminal residue" evidence="7">
    <location>
        <position position="1"/>
    </location>
</feature>
<comment type="caution">
    <text evidence="7">The sequence shown here is derived from an EMBL/GenBank/DDBJ whole genome shotgun (WGS) entry which is preliminary data.</text>
</comment>
<protein>
    <recommendedName>
        <fullName evidence="1">DNA-directed RNA polymerase</fullName>
        <ecNumber evidence="1">2.7.7.6</ecNumber>
    </recommendedName>
</protein>
<evidence type="ECO:0000259" key="6">
    <source>
        <dbReference type="Pfam" id="PF04998"/>
    </source>
</evidence>
<dbReference type="EMBL" id="BLLF01002332">
    <property type="protein sequence ID" value="GFH23678.1"/>
    <property type="molecule type" value="Genomic_DNA"/>
</dbReference>
<dbReference type="GO" id="GO:0005665">
    <property type="term" value="C:RNA polymerase II, core complex"/>
    <property type="evidence" value="ECO:0007669"/>
    <property type="project" value="TreeGrafter"/>
</dbReference>
<gene>
    <name evidence="7" type="ORF">HaLaN_21330</name>
</gene>
<dbReference type="PANTHER" id="PTHR19376:SF37">
    <property type="entry name" value="DNA-DIRECTED RNA POLYMERASE II SUBUNIT RPB1"/>
    <property type="match status" value="1"/>
</dbReference>
<evidence type="ECO:0000313" key="7">
    <source>
        <dbReference type="EMBL" id="GFH23678.1"/>
    </source>
</evidence>